<organism evidence="1 2">
    <name type="scientific">Denitromonas iodatirespirans</name>
    <dbReference type="NCBI Taxonomy" id="2795389"/>
    <lineage>
        <taxon>Bacteria</taxon>
        <taxon>Pseudomonadati</taxon>
        <taxon>Pseudomonadota</taxon>
        <taxon>Betaproteobacteria</taxon>
        <taxon>Rhodocyclales</taxon>
        <taxon>Zoogloeaceae</taxon>
        <taxon>Denitromonas</taxon>
    </lineage>
</organism>
<protein>
    <submittedName>
        <fullName evidence="1">Uncharacterized protein</fullName>
    </submittedName>
</protein>
<sequence>MIKVGAQTISDPEFYARFFALMARHAPRAKPPKR</sequence>
<gene>
    <name evidence="1" type="ORF">I8J34_11710</name>
</gene>
<reference evidence="2" key="1">
    <citation type="journal article" date="2022" name="ISME J.">
        <title>Genetic and phylogenetic analysis of dissimilatory iodate-reducing bacteria identifies potential niches across the world's oceans.</title>
        <authorList>
            <person name="Reyes-Umana V."/>
            <person name="Henning Z."/>
            <person name="Lee K."/>
            <person name="Barnum T.P."/>
            <person name="Coates J.D."/>
        </authorList>
    </citation>
    <scope>NUCLEOTIDE SEQUENCE [LARGE SCALE GENOMIC DNA]</scope>
    <source>
        <strain evidence="2">IR12</strain>
    </source>
</reference>
<accession>A0A944H821</accession>
<comment type="caution">
    <text evidence="1">The sequence shown here is derived from an EMBL/GenBank/DDBJ whole genome shotgun (WGS) entry which is preliminary data.</text>
</comment>
<dbReference type="EMBL" id="JAEKFT010000011">
    <property type="protein sequence ID" value="MBT0961838.1"/>
    <property type="molecule type" value="Genomic_DNA"/>
</dbReference>
<name>A0A944H821_DENI1</name>
<keyword evidence="2" id="KW-1185">Reference proteome</keyword>
<evidence type="ECO:0000313" key="1">
    <source>
        <dbReference type="EMBL" id="MBT0961838.1"/>
    </source>
</evidence>
<evidence type="ECO:0000313" key="2">
    <source>
        <dbReference type="Proteomes" id="UP000694660"/>
    </source>
</evidence>
<dbReference type="AlphaFoldDB" id="A0A944H821"/>
<proteinExistence type="predicted"/>
<dbReference type="Proteomes" id="UP000694660">
    <property type="component" value="Unassembled WGS sequence"/>
</dbReference>